<evidence type="ECO:0000313" key="11">
    <source>
        <dbReference type="EMBL" id="PKY72085.1"/>
    </source>
</evidence>
<dbReference type="AlphaFoldDB" id="A0A2I1ILS9"/>
<evidence type="ECO:0000259" key="9">
    <source>
        <dbReference type="Pfam" id="PF01272"/>
    </source>
</evidence>
<dbReference type="GO" id="GO:0003677">
    <property type="term" value="F:DNA binding"/>
    <property type="evidence" value="ECO:0007669"/>
    <property type="project" value="UniProtKB-UniRule"/>
</dbReference>
<evidence type="ECO:0000256" key="8">
    <source>
        <dbReference type="HAMAP-Rule" id="MF_00105"/>
    </source>
</evidence>
<dbReference type="Gene3D" id="1.10.287.180">
    <property type="entry name" value="Transcription elongation factor, GreA/GreB, N-terminal domain"/>
    <property type="match status" value="1"/>
</dbReference>
<dbReference type="HAMAP" id="MF_00105">
    <property type="entry name" value="GreA_GreB"/>
    <property type="match status" value="1"/>
</dbReference>
<keyword evidence="11" id="KW-0648">Protein biosynthesis</keyword>
<comment type="caution">
    <text evidence="11">The sequence shown here is derived from an EMBL/GenBank/DDBJ whole genome shotgun (WGS) entry which is preliminary data.</text>
</comment>
<dbReference type="SUPFAM" id="SSF54534">
    <property type="entry name" value="FKBP-like"/>
    <property type="match status" value="1"/>
</dbReference>
<gene>
    <name evidence="8" type="primary">greA</name>
    <name evidence="11" type="ORF">CYJ19_07735</name>
</gene>
<dbReference type="InterPro" id="IPR018151">
    <property type="entry name" value="TF_GreA/GreB_CS"/>
</dbReference>
<dbReference type="PANTHER" id="PTHR30437:SF4">
    <property type="entry name" value="TRANSCRIPTION ELONGATION FACTOR GREA"/>
    <property type="match status" value="1"/>
</dbReference>
<keyword evidence="4 8" id="KW-0238">DNA-binding</keyword>
<keyword evidence="11" id="KW-0251">Elongation factor</keyword>
<accession>A0A2I1ILS9</accession>
<evidence type="ECO:0000259" key="10">
    <source>
        <dbReference type="Pfam" id="PF03449"/>
    </source>
</evidence>
<dbReference type="InterPro" id="IPR023459">
    <property type="entry name" value="Tscrpt_elong_fac_GreA/B_fam"/>
</dbReference>
<dbReference type="InterPro" id="IPR022691">
    <property type="entry name" value="Tscrpt_elong_fac_GreA/B_N"/>
</dbReference>
<dbReference type="RefSeq" id="WP_024331284.1">
    <property type="nucleotide sequence ID" value="NZ_JASOXK010000003.1"/>
</dbReference>
<evidence type="ECO:0000256" key="5">
    <source>
        <dbReference type="ARBA" id="ARBA00023163"/>
    </source>
</evidence>
<dbReference type="GO" id="GO:0032784">
    <property type="term" value="P:regulation of DNA-templated transcription elongation"/>
    <property type="evidence" value="ECO:0007669"/>
    <property type="project" value="UniProtKB-UniRule"/>
</dbReference>
<evidence type="ECO:0000256" key="7">
    <source>
        <dbReference type="ARBA" id="ARBA00030776"/>
    </source>
</evidence>
<comment type="similarity">
    <text evidence="1 8">Belongs to the GreA/GreB family.</text>
</comment>
<name>A0A2I1ILS9_9ACTO</name>
<dbReference type="EMBL" id="PKKO01000004">
    <property type="protein sequence ID" value="PKY72085.1"/>
    <property type="molecule type" value="Genomic_DNA"/>
</dbReference>
<keyword evidence="12" id="KW-1185">Reference proteome</keyword>
<dbReference type="GO" id="GO:0006354">
    <property type="term" value="P:DNA-templated transcription elongation"/>
    <property type="evidence" value="ECO:0007669"/>
    <property type="project" value="TreeGrafter"/>
</dbReference>
<reference evidence="11 12" key="1">
    <citation type="submission" date="2017-12" db="EMBL/GenBank/DDBJ databases">
        <title>Phylogenetic diversity of female urinary microbiome.</title>
        <authorList>
            <person name="Thomas-White K."/>
            <person name="Wolfe A.J."/>
        </authorList>
    </citation>
    <scope>NUCLEOTIDE SEQUENCE [LARGE SCALE GENOMIC DNA]</scope>
    <source>
        <strain evidence="11 12">UMB0402</strain>
    </source>
</reference>
<keyword evidence="3 8" id="KW-0805">Transcription regulation</keyword>
<organism evidence="11 12">
    <name type="scientific">Winkia neuii</name>
    <dbReference type="NCBI Taxonomy" id="33007"/>
    <lineage>
        <taxon>Bacteria</taxon>
        <taxon>Bacillati</taxon>
        <taxon>Actinomycetota</taxon>
        <taxon>Actinomycetes</taxon>
        <taxon>Actinomycetales</taxon>
        <taxon>Actinomycetaceae</taxon>
        <taxon>Winkia</taxon>
    </lineage>
</organism>
<dbReference type="PANTHER" id="PTHR30437">
    <property type="entry name" value="TRANSCRIPTION ELONGATION FACTOR GREA"/>
    <property type="match status" value="1"/>
</dbReference>
<evidence type="ECO:0000256" key="1">
    <source>
        <dbReference type="ARBA" id="ARBA00008213"/>
    </source>
</evidence>
<dbReference type="Pfam" id="PF03449">
    <property type="entry name" value="GreA_GreB_N"/>
    <property type="match status" value="1"/>
</dbReference>
<dbReference type="InterPro" id="IPR028624">
    <property type="entry name" value="Tscrpt_elong_fac_GreA/B"/>
</dbReference>
<evidence type="ECO:0000313" key="12">
    <source>
        <dbReference type="Proteomes" id="UP000235122"/>
    </source>
</evidence>
<sequence length="159" mass="17422">MADTTWLTKEAYDKLVEELNDRRDVQRPAIVKRIDLARQEGDLKENGGYHAAREAQSMNETRIAQLEDLLENAEVGETPADDGIVEPGMIVNVKMAGREIRFLLGTREASEGLGVEVFSPDAPIGKALIGHKSGETVTYTAPNGKDIEVQIGEVKPYTA</sequence>
<feature type="domain" description="Transcription elongation factor GreA/GreB C-terminal" evidence="9">
    <location>
        <begin position="82"/>
        <end position="155"/>
    </location>
</feature>
<dbReference type="GO" id="GO:0003746">
    <property type="term" value="F:translation elongation factor activity"/>
    <property type="evidence" value="ECO:0007669"/>
    <property type="project" value="UniProtKB-KW"/>
</dbReference>
<feature type="domain" description="Transcription elongation factor GreA/GreB N-terminal" evidence="10">
    <location>
        <begin position="6"/>
        <end position="75"/>
    </location>
</feature>
<comment type="function">
    <text evidence="6 8">Necessary for efficient RNA polymerase transcription elongation past template-encoded arresting sites. The arresting sites in DNA have the property of trapping a certain fraction of elongating RNA polymerases that pass through, resulting in locked ternary complexes. Cleavage of the nascent transcript by cleavage factors such as GreA or GreB allows the resumption of elongation from the new 3'terminus. GreA releases sequences of 2 to 3 nucleotides.</text>
</comment>
<dbReference type="STRING" id="33007.HMPREF3198_00513"/>
<dbReference type="Gene3D" id="3.10.50.30">
    <property type="entry name" value="Transcription elongation factor, GreA/GreB, C-terminal domain"/>
    <property type="match status" value="1"/>
</dbReference>
<evidence type="ECO:0000256" key="6">
    <source>
        <dbReference type="ARBA" id="ARBA00024916"/>
    </source>
</evidence>
<evidence type="ECO:0000256" key="3">
    <source>
        <dbReference type="ARBA" id="ARBA00023015"/>
    </source>
</evidence>
<dbReference type="PROSITE" id="PS00829">
    <property type="entry name" value="GREAB_1"/>
    <property type="match status" value="1"/>
</dbReference>
<protein>
    <recommendedName>
        <fullName evidence="2 8">Transcription elongation factor GreA</fullName>
    </recommendedName>
    <alternativeName>
        <fullName evidence="7 8">Transcript cleavage factor GreA</fullName>
    </alternativeName>
</protein>
<dbReference type="FunFam" id="1.10.287.180:FF:000001">
    <property type="entry name" value="Transcription elongation factor GreA"/>
    <property type="match status" value="1"/>
</dbReference>
<dbReference type="GO" id="GO:0070063">
    <property type="term" value="F:RNA polymerase binding"/>
    <property type="evidence" value="ECO:0007669"/>
    <property type="project" value="InterPro"/>
</dbReference>
<evidence type="ECO:0000256" key="4">
    <source>
        <dbReference type="ARBA" id="ARBA00023125"/>
    </source>
</evidence>
<proteinExistence type="inferred from homology"/>
<dbReference type="PIRSF" id="PIRSF006092">
    <property type="entry name" value="GreA_GreB"/>
    <property type="match status" value="1"/>
</dbReference>
<dbReference type="SUPFAM" id="SSF46557">
    <property type="entry name" value="GreA transcript cleavage protein, N-terminal domain"/>
    <property type="match status" value="1"/>
</dbReference>
<dbReference type="InterPro" id="IPR001437">
    <property type="entry name" value="Tscrpt_elong_fac_GreA/B_C"/>
</dbReference>
<dbReference type="Pfam" id="PF01272">
    <property type="entry name" value="GreA_GreB"/>
    <property type="match status" value="1"/>
</dbReference>
<dbReference type="InterPro" id="IPR036805">
    <property type="entry name" value="Tscrpt_elong_fac_GreA/B_N_sf"/>
</dbReference>
<keyword evidence="5 8" id="KW-0804">Transcription</keyword>
<dbReference type="Proteomes" id="UP000235122">
    <property type="component" value="Unassembled WGS sequence"/>
</dbReference>
<dbReference type="InterPro" id="IPR036953">
    <property type="entry name" value="GreA/GreB_C_sf"/>
</dbReference>
<evidence type="ECO:0000256" key="2">
    <source>
        <dbReference type="ARBA" id="ARBA00013729"/>
    </source>
</evidence>
<dbReference type="GeneID" id="35867506"/>
<dbReference type="NCBIfam" id="NF001262">
    <property type="entry name" value="PRK00226.1-3"/>
    <property type="match status" value="1"/>
</dbReference>